<evidence type="ECO:0000313" key="1">
    <source>
        <dbReference type="EMBL" id="RUS53725.1"/>
    </source>
</evidence>
<evidence type="ECO:0000313" key="2">
    <source>
        <dbReference type="Proteomes" id="UP000288623"/>
    </source>
</evidence>
<dbReference type="EMBL" id="JTFC01000036">
    <property type="protein sequence ID" value="RUS53725.1"/>
    <property type="molecule type" value="Genomic_DNA"/>
</dbReference>
<dbReference type="AlphaFoldDB" id="A0A433RRD5"/>
<dbReference type="Proteomes" id="UP000288623">
    <property type="component" value="Unassembled WGS sequence"/>
</dbReference>
<gene>
    <name evidence="1" type="ORF">QI30_14575</name>
</gene>
<comment type="caution">
    <text evidence="1">The sequence shown here is derived from an EMBL/GenBank/DDBJ whole genome shotgun (WGS) entry which is preliminary data.</text>
</comment>
<keyword evidence="2" id="KW-1185">Reference proteome</keyword>
<dbReference type="RefSeq" id="WP_126991345.1">
    <property type="nucleotide sequence ID" value="NZ_JTFC01000036.1"/>
</dbReference>
<sequence length="433" mass="50527">MYKINVFTAELSLSWIKELDAIKPNNCELVYFTYKHFDDLKMLLDTHLSEGDGALFSGQIPYFFAQTQFKQLKIPIAYFDISERDFYRVLTELFYKHKMSLSELAIDFCYEENDYLGIHEWSADEAPYLFSQTINSYSTQKIIDQLAQWHKQLHARQDVKLSLTRVAEIPAMLEVDQIPYLLVHPSKHAIKTTFKKFMYQLELQRFRRNQLVVAHIHIPVDKMNVDALEYRQIALYKAILDLKEQDETILVHREAASIVLLTTYEAFMKRTHDKTKCELVGYLHKTLSFPVKVGWGVGEDVLESREFAQRAAQLCSSKETQGWIIEQHHKQGPLLPDVVITFDEQEQDFLRELSEQYAFPLIQLQKIDAVVKELKNPILNGDLLSEKLNITVRSANRILQHLQEKGLAAELPPITTSSRGRPKKFYEIQFPKH</sequence>
<organism evidence="1 2">
    <name type="scientific">Candidatus Kurthia intestinigallinarum</name>
    <dbReference type="NCBI Taxonomy" id="1562256"/>
    <lineage>
        <taxon>Bacteria</taxon>
        <taxon>Bacillati</taxon>
        <taxon>Bacillota</taxon>
        <taxon>Bacilli</taxon>
        <taxon>Bacillales</taxon>
        <taxon>Caryophanaceae</taxon>
        <taxon>Kurthia</taxon>
    </lineage>
</organism>
<dbReference type="OrthoDB" id="4986073at2"/>
<proteinExistence type="predicted"/>
<evidence type="ECO:0008006" key="3">
    <source>
        <dbReference type="Google" id="ProtNLM"/>
    </source>
</evidence>
<accession>A0A433RRD5</accession>
<name>A0A433RRD5_9BACL</name>
<reference evidence="1 2" key="1">
    <citation type="submission" date="2014-11" db="EMBL/GenBank/DDBJ databases">
        <title>Genome sequence and analysis of novel Kurthia sp.</title>
        <authorList>
            <person name="Lawson J.N."/>
            <person name="Gonzalez J.E."/>
            <person name="Rinauldi L."/>
            <person name="Xuan Z."/>
            <person name="Firman A."/>
            <person name="Shaddox L."/>
            <person name="Trudeau A."/>
            <person name="Shah S."/>
            <person name="Reiman D."/>
        </authorList>
    </citation>
    <scope>NUCLEOTIDE SEQUENCE [LARGE SCALE GENOMIC DNA]</scope>
    <source>
        <strain evidence="1 2">3B1D</strain>
    </source>
</reference>
<protein>
    <recommendedName>
        <fullName evidence="3">Transcriptional regulator</fullName>
    </recommendedName>
</protein>